<dbReference type="InterPro" id="IPR006694">
    <property type="entry name" value="Fatty_acid_hydroxylase"/>
</dbReference>
<feature type="transmembrane region" description="Helical" evidence="7">
    <location>
        <begin position="371"/>
        <end position="395"/>
    </location>
</feature>
<organism evidence="9 10">
    <name type="scientific">Triparma columacea</name>
    <dbReference type="NCBI Taxonomy" id="722753"/>
    <lineage>
        <taxon>Eukaryota</taxon>
        <taxon>Sar</taxon>
        <taxon>Stramenopiles</taxon>
        <taxon>Ochrophyta</taxon>
        <taxon>Bolidophyceae</taxon>
        <taxon>Parmales</taxon>
        <taxon>Triparmaceae</taxon>
        <taxon>Triparma</taxon>
    </lineage>
</organism>
<keyword evidence="6 7" id="KW-0472">Membrane</keyword>
<feature type="transmembrane region" description="Helical" evidence="7">
    <location>
        <begin position="416"/>
        <end position="432"/>
    </location>
</feature>
<keyword evidence="10" id="KW-1185">Reference proteome</keyword>
<feature type="transmembrane region" description="Helical" evidence="7">
    <location>
        <begin position="106"/>
        <end position="122"/>
    </location>
</feature>
<reference evidence="10" key="1">
    <citation type="journal article" date="2023" name="Commun. Biol.">
        <title>Genome analysis of Parmales, the sister group of diatoms, reveals the evolutionary specialization of diatoms from phago-mixotrophs to photoautotrophs.</title>
        <authorList>
            <person name="Ban H."/>
            <person name="Sato S."/>
            <person name="Yoshikawa S."/>
            <person name="Yamada K."/>
            <person name="Nakamura Y."/>
            <person name="Ichinomiya M."/>
            <person name="Sato N."/>
            <person name="Blanc-Mathieu R."/>
            <person name="Endo H."/>
            <person name="Kuwata A."/>
            <person name="Ogata H."/>
        </authorList>
    </citation>
    <scope>NUCLEOTIDE SEQUENCE [LARGE SCALE GENOMIC DNA]</scope>
</reference>
<dbReference type="GO" id="GO:0008610">
    <property type="term" value="P:lipid biosynthetic process"/>
    <property type="evidence" value="ECO:0007669"/>
    <property type="project" value="InterPro"/>
</dbReference>
<dbReference type="GO" id="GO:0005783">
    <property type="term" value="C:endoplasmic reticulum"/>
    <property type="evidence" value="ECO:0007669"/>
    <property type="project" value="TreeGrafter"/>
</dbReference>
<dbReference type="OrthoDB" id="6354873at2759"/>
<dbReference type="AlphaFoldDB" id="A0A9W7FXU7"/>
<dbReference type="EMBL" id="BRYA01000627">
    <property type="protein sequence ID" value="GMI26379.1"/>
    <property type="molecule type" value="Genomic_DNA"/>
</dbReference>
<dbReference type="GO" id="GO:0006643">
    <property type="term" value="P:membrane lipid metabolic process"/>
    <property type="evidence" value="ECO:0007669"/>
    <property type="project" value="TreeGrafter"/>
</dbReference>
<keyword evidence="2 7" id="KW-0812">Transmembrane</keyword>
<feature type="domain" description="Fatty acid hydroxylase" evidence="8">
    <location>
        <begin position="109"/>
        <end position="242"/>
    </location>
</feature>
<dbReference type="PANTHER" id="PTHR21624:SF1">
    <property type="entry name" value="ALKYLGLYCEROL MONOOXYGENASE"/>
    <property type="match status" value="1"/>
</dbReference>
<evidence type="ECO:0000256" key="7">
    <source>
        <dbReference type="SAM" id="Phobius"/>
    </source>
</evidence>
<feature type="transmembrane region" description="Helical" evidence="7">
    <location>
        <begin position="57"/>
        <end position="78"/>
    </location>
</feature>
<name>A0A9W7FXU7_9STRA</name>
<dbReference type="Proteomes" id="UP001165065">
    <property type="component" value="Unassembled WGS sequence"/>
</dbReference>
<feature type="transmembrane region" description="Helical" evidence="7">
    <location>
        <begin position="332"/>
        <end position="351"/>
    </location>
</feature>
<dbReference type="GO" id="GO:0016020">
    <property type="term" value="C:membrane"/>
    <property type="evidence" value="ECO:0007669"/>
    <property type="project" value="GOC"/>
</dbReference>
<dbReference type="GO" id="GO:0050479">
    <property type="term" value="F:glyceryl-ether monooxygenase activity"/>
    <property type="evidence" value="ECO:0007669"/>
    <property type="project" value="TreeGrafter"/>
</dbReference>
<evidence type="ECO:0000313" key="10">
    <source>
        <dbReference type="Proteomes" id="UP001165065"/>
    </source>
</evidence>
<comment type="subcellular location">
    <subcellularLocation>
        <location evidence="1">Endomembrane system</location>
        <topology evidence="1">Multi-pass membrane protein</topology>
    </subcellularLocation>
</comment>
<feature type="transmembrane region" description="Helical" evidence="7">
    <location>
        <begin position="20"/>
        <end position="45"/>
    </location>
</feature>
<dbReference type="GO" id="GO:0005506">
    <property type="term" value="F:iron ion binding"/>
    <property type="evidence" value="ECO:0007669"/>
    <property type="project" value="InterPro"/>
</dbReference>
<comment type="caution">
    <text evidence="9">The sequence shown here is derived from an EMBL/GenBank/DDBJ whole genome shotgun (WGS) entry which is preliminary data.</text>
</comment>
<dbReference type="Pfam" id="PF04116">
    <property type="entry name" value="FA_hydroxylase"/>
    <property type="match status" value="1"/>
</dbReference>
<sequence>MFPLGVPNQISDASVDLLGVAYLSISIPFFVACILLENFIIFIILPPSNRPPHTARFADSICSVGLGVLQVLAARILFLQWMEPLYTLIYDNLKVTSALSDSTKPFTWWACLLIADFLYYWFHRLSHTISWMWTTHAVHHSSEEYNLTTALRQPALDFLAPSFLISSIMAALLFPWPLFSAHATFNLLYQFWIHTQLIPPLPLVETVFNTPSLHRIHHGRNIRALGKNYGAILIIWDRMFGTYEPEICGEDDPNTPLMYGIIPQLRSYNPIFANVHHFYHMLVIQTKWQKWWEVPFRHWTPKNAKCPEVSKKSKMNPMSKFDPTPPTLRWKVYALGQFTLLLVFVSIYLLFDDDDAISEFLFPDLDLGWGKAFIAITVFSVSLWTLSNVSSICTLGVEGTKSTRRSLLCSEGARHAFILLLLIVACLVPSSTTDDQRLFLTIAAFYFILDVGFFFMLRTDLEEEEEVTSNIVFADTEALICETLIGADMDDEVVEKKGVSNWTWYVAKKYQ</sequence>
<evidence type="ECO:0000256" key="6">
    <source>
        <dbReference type="ARBA" id="ARBA00023136"/>
    </source>
</evidence>
<evidence type="ECO:0000256" key="2">
    <source>
        <dbReference type="ARBA" id="ARBA00022692"/>
    </source>
</evidence>
<keyword evidence="5" id="KW-0443">Lipid metabolism</keyword>
<evidence type="ECO:0000256" key="1">
    <source>
        <dbReference type="ARBA" id="ARBA00004127"/>
    </source>
</evidence>
<accession>A0A9W7FXU7</accession>
<evidence type="ECO:0000259" key="8">
    <source>
        <dbReference type="Pfam" id="PF04116"/>
    </source>
</evidence>
<gene>
    <name evidence="9" type="ORF">TrCOL_g3110</name>
</gene>
<proteinExistence type="predicted"/>
<dbReference type="PANTHER" id="PTHR21624">
    <property type="entry name" value="STEROL DESATURASE-RELATED PROTEIN"/>
    <property type="match status" value="1"/>
</dbReference>
<evidence type="ECO:0000313" key="9">
    <source>
        <dbReference type="EMBL" id="GMI26379.1"/>
    </source>
</evidence>
<protein>
    <recommendedName>
        <fullName evidence="8">Fatty acid hydroxylase domain-containing protein</fullName>
    </recommendedName>
</protein>
<keyword evidence="3 7" id="KW-1133">Transmembrane helix</keyword>
<feature type="transmembrane region" description="Helical" evidence="7">
    <location>
        <begin position="438"/>
        <end position="457"/>
    </location>
</feature>
<evidence type="ECO:0000256" key="3">
    <source>
        <dbReference type="ARBA" id="ARBA00022989"/>
    </source>
</evidence>
<dbReference type="InterPro" id="IPR051689">
    <property type="entry name" value="Sterol_desaturase/TMEM195"/>
</dbReference>
<evidence type="ECO:0000256" key="4">
    <source>
        <dbReference type="ARBA" id="ARBA00023002"/>
    </source>
</evidence>
<keyword evidence="4" id="KW-0560">Oxidoreductase</keyword>
<evidence type="ECO:0000256" key="5">
    <source>
        <dbReference type="ARBA" id="ARBA00023098"/>
    </source>
</evidence>